<reference evidence="3 4" key="1">
    <citation type="submission" date="2021-01" db="EMBL/GenBank/DDBJ databases">
        <title>Genomic Encyclopedia of Type Strains, Phase IV (KMG-IV): sequencing the most valuable type-strain genomes for metagenomic binning, comparative biology and taxonomic classification.</title>
        <authorList>
            <person name="Goeker M."/>
        </authorList>
    </citation>
    <scope>NUCLEOTIDE SEQUENCE [LARGE SCALE GENOMIC DNA]</scope>
    <source>
        <strain evidence="3 4">DSM 25879</strain>
    </source>
</reference>
<evidence type="ECO:0000256" key="2">
    <source>
        <dbReference type="ARBA" id="ARBA00022840"/>
    </source>
</evidence>
<accession>A0ABS2NWF8</accession>
<proteinExistence type="predicted"/>
<keyword evidence="3" id="KW-0282">Flagellum</keyword>
<keyword evidence="3" id="KW-0969">Cilium</keyword>
<dbReference type="PANTHER" id="PTHR43384:SF4">
    <property type="entry name" value="CELLULOSE BIOSYNTHESIS PROTEIN BCSQ-RELATED"/>
    <property type="match status" value="1"/>
</dbReference>
<dbReference type="PANTHER" id="PTHR43384">
    <property type="entry name" value="SEPTUM SITE-DETERMINING PROTEIN MIND HOMOLOG, CHLOROPLASTIC-RELATED"/>
    <property type="match status" value="1"/>
</dbReference>
<dbReference type="Proteomes" id="UP000737402">
    <property type="component" value="Unassembled WGS sequence"/>
</dbReference>
<keyword evidence="1" id="KW-0547">Nucleotide-binding</keyword>
<dbReference type="InterPro" id="IPR033875">
    <property type="entry name" value="FlhG"/>
</dbReference>
<comment type="caution">
    <text evidence="3">The sequence shown here is derived from an EMBL/GenBank/DDBJ whole genome shotgun (WGS) entry which is preliminary data.</text>
</comment>
<dbReference type="InterPro" id="IPR025501">
    <property type="entry name" value="MinD_FleN"/>
</dbReference>
<dbReference type="CDD" id="cd02038">
    <property type="entry name" value="FlhG-like"/>
    <property type="match status" value="1"/>
</dbReference>
<keyword evidence="3" id="KW-0966">Cell projection</keyword>
<evidence type="ECO:0000256" key="1">
    <source>
        <dbReference type="ARBA" id="ARBA00022741"/>
    </source>
</evidence>
<dbReference type="InterPro" id="IPR050625">
    <property type="entry name" value="ParA/MinD_ATPase"/>
</dbReference>
<dbReference type="Pfam" id="PF10609">
    <property type="entry name" value="ParA"/>
    <property type="match status" value="1"/>
</dbReference>
<protein>
    <submittedName>
        <fullName evidence="3">Flagellar biosynthesis protein FlhG</fullName>
    </submittedName>
</protein>
<dbReference type="EMBL" id="JAFBED010000002">
    <property type="protein sequence ID" value="MBM7619006.1"/>
    <property type="molecule type" value="Genomic_DNA"/>
</dbReference>
<keyword evidence="2" id="KW-0067">ATP-binding</keyword>
<dbReference type="InterPro" id="IPR027417">
    <property type="entry name" value="P-loop_NTPase"/>
</dbReference>
<dbReference type="SUPFAM" id="SSF52540">
    <property type="entry name" value="P-loop containing nucleoside triphosphate hydrolases"/>
    <property type="match status" value="1"/>
</dbReference>
<evidence type="ECO:0000313" key="3">
    <source>
        <dbReference type="EMBL" id="MBM7619006.1"/>
    </source>
</evidence>
<dbReference type="Gene3D" id="3.40.50.300">
    <property type="entry name" value="P-loop containing nucleotide triphosphate hydrolases"/>
    <property type="match status" value="1"/>
</dbReference>
<dbReference type="PIRSF" id="PIRSF003092">
    <property type="entry name" value="MinD"/>
    <property type="match status" value="1"/>
</dbReference>
<name>A0ABS2NWF8_9BACI</name>
<evidence type="ECO:0000313" key="4">
    <source>
        <dbReference type="Proteomes" id="UP000737402"/>
    </source>
</evidence>
<gene>
    <name evidence="3" type="ORF">JOC95_000855</name>
</gene>
<sequence length="294" mass="32642">MNDQARLLREQIERHRESVQGNKDQKDAKSLAIISGKGGVGKSNFSLNFSIALQQKGNKVLLFDLDIGMANIDILMGTTQGFSIVNLFEEGRTLDQIIQRGPENLSYIAGGSGLTEIFKMDEQKRRFFLSQLEEASANYDYIIFDMGAGITDETLQLLLSVEEIFLLTTCEPTSLTDAYSALKYISLHGDSIPFQLILNKVPDFQVAANTAERLQRVAKQFLKKDLPYLGAIPDDKNVLLAVMEQTPFLLRSPKCQASKAVSNIASLFLEEKKKTIASSAQKPSLVAKLLRLFA</sequence>
<keyword evidence="4" id="KW-1185">Reference proteome</keyword>
<dbReference type="InterPro" id="IPR033756">
    <property type="entry name" value="YlxH/NBP35"/>
</dbReference>
<dbReference type="RefSeq" id="WP_204413711.1">
    <property type="nucleotide sequence ID" value="NZ_JAFBED010000002.1"/>
</dbReference>
<organism evidence="3 4">
    <name type="scientific">Sutcliffiella tianshenii</name>
    <dbReference type="NCBI Taxonomy" id="1463404"/>
    <lineage>
        <taxon>Bacteria</taxon>
        <taxon>Bacillati</taxon>
        <taxon>Bacillota</taxon>
        <taxon>Bacilli</taxon>
        <taxon>Bacillales</taxon>
        <taxon>Bacillaceae</taxon>
        <taxon>Sutcliffiella</taxon>
    </lineage>
</organism>